<keyword evidence="19" id="KW-1185">Reference proteome</keyword>
<evidence type="ECO:0000313" key="15">
    <source>
        <dbReference type="EMBL" id="ODR44558.1"/>
    </source>
</evidence>
<evidence type="ECO:0000256" key="6">
    <source>
        <dbReference type="ARBA" id="ARBA00022960"/>
    </source>
</evidence>
<dbReference type="GO" id="GO:0009252">
    <property type="term" value="P:peptidoglycan biosynthetic process"/>
    <property type="evidence" value="ECO:0007669"/>
    <property type="project" value="UniProtKB-UniRule"/>
</dbReference>
<feature type="active site" description="Proton donor" evidence="12">
    <location>
        <position position="116"/>
    </location>
</feature>
<feature type="binding site" evidence="12">
    <location>
        <position position="327"/>
    </location>
    <ligand>
        <name>UDP-N-acetyl-alpha-D-glucosamine</name>
        <dbReference type="ChEBI" id="CHEBI:57705"/>
    </ligand>
</feature>
<evidence type="ECO:0000313" key="18">
    <source>
        <dbReference type="Proteomes" id="UP000094271"/>
    </source>
</evidence>
<evidence type="ECO:0000256" key="1">
    <source>
        <dbReference type="ARBA" id="ARBA00004496"/>
    </source>
</evidence>
<dbReference type="Gene3D" id="3.65.10.10">
    <property type="entry name" value="Enolpyruvate transferase domain"/>
    <property type="match status" value="2"/>
</dbReference>
<dbReference type="Proteomes" id="UP000094271">
    <property type="component" value="Unassembled WGS sequence"/>
</dbReference>
<dbReference type="EMBL" id="MCGH01000003">
    <property type="protein sequence ID" value="ODM04069.1"/>
    <property type="molecule type" value="Genomic_DNA"/>
</dbReference>
<dbReference type="EMBL" id="MEHD01000055">
    <property type="protein sequence ID" value="ODR44558.1"/>
    <property type="molecule type" value="Genomic_DNA"/>
</dbReference>
<feature type="binding site" evidence="12">
    <location>
        <begin position="22"/>
        <end position="23"/>
    </location>
    <ligand>
        <name>phosphoenolpyruvate</name>
        <dbReference type="ChEBI" id="CHEBI:58702"/>
    </ligand>
</feature>
<dbReference type="NCBIfam" id="NF006873">
    <property type="entry name" value="PRK09369.1"/>
    <property type="match status" value="1"/>
</dbReference>
<feature type="binding site" evidence="12">
    <location>
        <position position="305"/>
    </location>
    <ligand>
        <name>UDP-N-acetyl-alpha-D-glucosamine</name>
        <dbReference type="ChEBI" id="CHEBI:57705"/>
    </ligand>
</feature>
<feature type="modified residue" description="2-(S-cysteinyl)pyruvic acid O-phosphothioketal" evidence="12">
    <location>
        <position position="116"/>
    </location>
</feature>
<evidence type="ECO:0000256" key="11">
    <source>
        <dbReference type="ARBA" id="ARBA00047527"/>
    </source>
</evidence>
<dbReference type="PANTHER" id="PTHR43783:SF1">
    <property type="entry name" value="UDP-N-ACETYLGLUCOSAMINE 1-CARBOXYVINYLTRANSFERASE"/>
    <property type="match status" value="1"/>
</dbReference>
<dbReference type="GO" id="GO:0071555">
    <property type="term" value="P:cell wall organization"/>
    <property type="evidence" value="ECO:0007669"/>
    <property type="project" value="UniProtKB-KW"/>
</dbReference>
<reference evidence="15 19" key="2">
    <citation type="submission" date="2016-08" db="EMBL/GenBank/DDBJ databases">
        <title>Characterization of Isolates of Eisenbergiella tayi Derived from Blood Cultures, Using Whole Genome Sequencing.</title>
        <authorList>
            <person name="Bernier A.-M."/>
            <person name="Burdz T."/>
            <person name="Wiebe D."/>
            <person name="Bernard K."/>
        </authorList>
    </citation>
    <scope>NUCLEOTIDE SEQUENCE [LARGE SCALE GENOMIC DNA]</scope>
    <source>
        <strain evidence="15 19">NML120146</strain>
    </source>
</reference>
<keyword evidence="7 12" id="KW-0573">Peptidoglycan synthesis</keyword>
<dbReference type="EC" id="2.5.1.7" evidence="12"/>
<evidence type="ECO:0000256" key="7">
    <source>
        <dbReference type="ARBA" id="ARBA00022984"/>
    </source>
</evidence>
<evidence type="ECO:0000256" key="3">
    <source>
        <dbReference type="ARBA" id="ARBA00022490"/>
    </source>
</evidence>
<sequence>MKSIYISGNAPLYGEATIQGSKNAALPIMAAALLIPGISVLKNCPHIADVEFMCRILETIGCIVVWDKNEVRIDASAVKTSRLPEEYVTTMRSSVMLMGPMLGRIGEVSLHYPGGCVIGDRPIDIHLKALERLGVCYSDSEQELEAQAVRLNGTDISLEFPSVGATENLIMAATAAEGITCIHGSALEPEIISLCAFLRAAGADIRGEETGCITVVGGRKLHPCCFTVPSDRIVAGTYMCACLAAGGEIFLRNVPRGQLTAMEDVAIRMGCNLRRGQDGMLIRRCGVLFSPGCVETRSYPGFPTDLQSPLLVALSLAEGKSALRETIFNGRFGVVDELNKMGTGILVKGDVACVPGGRRLSGCHVTASELRGGAALVVAGLCADGMTEVANRYFIDRGYEDICRDLSQLGADIDSW</sequence>
<evidence type="ECO:0000256" key="2">
    <source>
        <dbReference type="ARBA" id="ARBA00004752"/>
    </source>
</evidence>
<dbReference type="OrthoDB" id="9803760at2"/>
<proteinExistence type="inferred from homology"/>
<dbReference type="SUPFAM" id="SSF55205">
    <property type="entry name" value="EPT/RTPC-like"/>
    <property type="match status" value="1"/>
</dbReference>
<comment type="caution">
    <text evidence="12">Lacks conserved residue(s) required for the propagation of feature annotation.</text>
</comment>
<dbReference type="NCBIfam" id="TIGR01072">
    <property type="entry name" value="murA"/>
    <property type="match status" value="1"/>
</dbReference>
<evidence type="ECO:0000256" key="12">
    <source>
        <dbReference type="HAMAP-Rule" id="MF_00111"/>
    </source>
</evidence>
<dbReference type="GO" id="GO:0008760">
    <property type="term" value="F:UDP-N-acetylglucosamine 1-carboxyvinyltransferase activity"/>
    <property type="evidence" value="ECO:0007669"/>
    <property type="project" value="UniProtKB-UniRule"/>
</dbReference>
<comment type="caution">
    <text evidence="14">The sequence shown here is derived from an EMBL/GenBank/DDBJ whole genome shotgun (WGS) entry which is preliminary data.</text>
</comment>
<comment type="function">
    <text evidence="12">Cell wall formation. Adds enolpyruvyl to UDP-N-acetylglucosamine.</text>
</comment>
<dbReference type="InterPro" id="IPR005750">
    <property type="entry name" value="UDP_GlcNAc_COvinyl_MurA"/>
</dbReference>
<keyword evidence="8 12" id="KW-0131">Cell cycle</keyword>
<dbReference type="InterPro" id="IPR050068">
    <property type="entry name" value="MurA_subfamily"/>
</dbReference>
<evidence type="ECO:0000256" key="5">
    <source>
        <dbReference type="ARBA" id="ARBA00022679"/>
    </source>
</evidence>
<dbReference type="Proteomes" id="UP000094869">
    <property type="component" value="Unassembled WGS sequence"/>
</dbReference>
<dbReference type="GO" id="GO:0019277">
    <property type="term" value="P:UDP-N-acetylgalactosamine biosynthetic process"/>
    <property type="evidence" value="ECO:0007669"/>
    <property type="project" value="InterPro"/>
</dbReference>
<dbReference type="HAMAP" id="MF_00111">
    <property type="entry name" value="MurA"/>
    <property type="match status" value="1"/>
</dbReference>
<keyword evidence="3 12" id="KW-0963">Cytoplasm</keyword>
<dbReference type="UniPathway" id="UPA00219"/>
<evidence type="ECO:0000256" key="9">
    <source>
        <dbReference type="ARBA" id="ARBA00023316"/>
    </source>
</evidence>
<accession>A0A1E3A621</accession>
<reference evidence="14 17" key="1">
    <citation type="submission" date="2016-07" db="EMBL/GenBank/DDBJ databases">
        <title>Characterization of isolates of Eisenbergiella tayi derived from blood cultures, using whole genome sequencing.</title>
        <authorList>
            <person name="Burdz T."/>
            <person name="Wiebe D."/>
            <person name="Huynh C."/>
            <person name="Bernard K."/>
        </authorList>
    </citation>
    <scope>NUCLEOTIDE SEQUENCE [LARGE SCALE GENOMIC DNA]</scope>
    <source>
        <strain evidence="14 17">NML 110608</strain>
    </source>
</reference>
<protein>
    <recommendedName>
        <fullName evidence="12">UDP-N-acetylglucosamine 1-carboxyvinyltransferase</fullName>
        <ecNumber evidence="12">2.5.1.7</ecNumber>
    </recommendedName>
    <alternativeName>
        <fullName evidence="12">Enoylpyruvate transferase</fullName>
    </alternativeName>
    <alternativeName>
        <fullName evidence="12">UDP-N-acetylglucosamine enolpyruvyl transferase</fullName>
        <shortName evidence="12">EPT</shortName>
    </alternativeName>
</protein>
<dbReference type="InterPro" id="IPR013792">
    <property type="entry name" value="RNA3'P_cycl/enolpyr_Trfase_a/b"/>
</dbReference>
<dbReference type="RefSeq" id="WP_009252080.1">
    <property type="nucleotide sequence ID" value="NZ_DAWDRA010000367.1"/>
</dbReference>
<keyword evidence="4 12" id="KW-0132">Cell division</keyword>
<comment type="pathway">
    <text evidence="2 12">Cell wall biogenesis; peptidoglycan biosynthesis.</text>
</comment>
<dbReference type="PANTHER" id="PTHR43783">
    <property type="entry name" value="UDP-N-ACETYLGLUCOSAMINE 1-CARBOXYVINYLTRANSFERASE"/>
    <property type="match status" value="1"/>
</dbReference>
<evidence type="ECO:0000313" key="16">
    <source>
        <dbReference type="EMBL" id="ODR45612.1"/>
    </source>
</evidence>
<dbReference type="GO" id="GO:0051301">
    <property type="term" value="P:cell division"/>
    <property type="evidence" value="ECO:0007669"/>
    <property type="project" value="UniProtKB-KW"/>
</dbReference>
<evidence type="ECO:0000259" key="13">
    <source>
        <dbReference type="Pfam" id="PF00275"/>
    </source>
</evidence>
<comment type="similarity">
    <text evidence="10 12">Belongs to the EPSP synthase family. MurA subfamily.</text>
</comment>
<keyword evidence="9 12" id="KW-0961">Cell wall biogenesis/degradation</keyword>
<feature type="binding site" evidence="12">
    <location>
        <position position="92"/>
    </location>
    <ligand>
        <name>UDP-N-acetyl-alpha-D-glucosamine</name>
        <dbReference type="ChEBI" id="CHEBI:57705"/>
    </ligand>
</feature>
<dbReference type="EMBL" id="MEHA01000026">
    <property type="protein sequence ID" value="ODR45612.1"/>
    <property type="molecule type" value="Genomic_DNA"/>
</dbReference>
<keyword evidence="5 12" id="KW-0808">Transferase</keyword>
<keyword evidence="6 12" id="KW-0133">Cell shape</keyword>
<dbReference type="Pfam" id="PF00275">
    <property type="entry name" value="EPSP_synthase"/>
    <property type="match status" value="1"/>
</dbReference>
<gene>
    <name evidence="14" type="primary">murAA</name>
    <name evidence="12" type="synonym">murA</name>
    <name evidence="16" type="ORF">BEI59_26550</name>
    <name evidence="14" type="ORF">BEI61_04873</name>
    <name evidence="15" type="ORF">BEI63_30985</name>
</gene>
<dbReference type="CDD" id="cd01555">
    <property type="entry name" value="UdpNAET"/>
    <property type="match status" value="1"/>
</dbReference>
<dbReference type="PATRIC" id="fig|1432052.4.peg.5407"/>
<dbReference type="GO" id="GO:0005737">
    <property type="term" value="C:cytoplasm"/>
    <property type="evidence" value="ECO:0007669"/>
    <property type="project" value="UniProtKB-SubCell"/>
</dbReference>
<dbReference type="InterPro" id="IPR036968">
    <property type="entry name" value="Enolpyruvate_Tfrase_sf"/>
</dbReference>
<keyword evidence="12" id="KW-0670">Pyruvate</keyword>
<reference evidence="16 18" key="3">
    <citation type="submission" date="2016-08" db="EMBL/GenBank/DDBJ databases">
        <authorList>
            <person name="Seilhamer J.J."/>
        </authorList>
    </citation>
    <scope>NUCLEOTIDE SEQUENCE [LARGE SCALE GENOMIC DNA]</scope>
    <source>
        <strain evidence="16 18">NML150140-1</strain>
    </source>
</reference>
<dbReference type="AlphaFoldDB" id="A0A1E3A621"/>
<evidence type="ECO:0000313" key="14">
    <source>
        <dbReference type="EMBL" id="ODM04069.1"/>
    </source>
</evidence>
<dbReference type="Proteomes" id="UP000094067">
    <property type="component" value="Unassembled WGS sequence"/>
</dbReference>
<dbReference type="GO" id="GO:0008360">
    <property type="term" value="P:regulation of cell shape"/>
    <property type="evidence" value="ECO:0007669"/>
    <property type="project" value="UniProtKB-KW"/>
</dbReference>
<organism evidence="14 17">
    <name type="scientific">Eisenbergiella tayi</name>
    <dbReference type="NCBI Taxonomy" id="1432052"/>
    <lineage>
        <taxon>Bacteria</taxon>
        <taxon>Bacillati</taxon>
        <taxon>Bacillota</taxon>
        <taxon>Clostridia</taxon>
        <taxon>Lachnospirales</taxon>
        <taxon>Lachnospiraceae</taxon>
        <taxon>Eisenbergiella</taxon>
    </lineage>
</organism>
<evidence type="ECO:0000256" key="10">
    <source>
        <dbReference type="ARBA" id="ARBA00038367"/>
    </source>
</evidence>
<evidence type="ECO:0000256" key="8">
    <source>
        <dbReference type="ARBA" id="ARBA00023306"/>
    </source>
</evidence>
<comment type="subcellular location">
    <subcellularLocation>
        <location evidence="1 12">Cytoplasm</location>
    </subcellularLocation>
</comment>
<dbReference type="InterPro" id="IPR001986">
    <property type="entry name" value="Enolpyruvate_Tfrase_dom"/>
</dbReference>
<feature type="domain" description="Enolpyruvate transferase" evidence="13">
    <location>
        <begin position="8"/>
        <end position="405"/>
    </location>
</feature>
<evidence type="ECO:0000313" key="17">
    <source>
        <dbReference type="Proteomes" id="UP000094067"/>
    </source>
</evidence>
<evidence type="ECO:0000313" key="19">
    <source>
        <dbReference type="Proteomes" id="UP000094869"/>
    </source>
</evidence>
<evidence type="ECO:0000256" key="4">
    <source>
        <dbReference type="ARBA" id="ARBA00022618"/>
    </source>
</evidence>
<name>A0A1E3A621_9FIRM</name>
<comment type="catalytic activity">
    <reaction evidence="11 12">
        <text>phosphoenolpyruvate + UDP-N-acetyl-alpha-D-glucosamine = UDP-N-acetyl-3-O-(1-carboxyvinyl)-alpha-D-glucosamine + phosphate</text>
        <dbReference type="Rhea" id="RHEA:18681"/>
        <dbReference type="ChEBI" id="CHEBI:43474"/>
        <dbReference type="ChEBI" id="CHEBI:57705"/>
        <dbReference type="ChEBI" id="CHEBI:58702"/>
        <dbReference type="ChEBI" id="CHEBI:68483"/>
        <dbReference type="EC" id="2.5.1.7"/>
    </reaction>
</comment>